<protein>
    <recommendedName>
        <fullName evidence="6">MBL fold hydrolase</fullName>
    </recommendedName>
</protein>
<dbReference type="InterPro" id="IPR011108">
    <property type="entry name" value="RMMBL"/>
</dbReference>
<feature type="domain" description="Beta-Casp" evidence="3">
    <location>
        <begin position="245"/>
        <end position="371"/>
    </location>
</feature>
<dbReference type="EMBL" id="BIFT01000002">
    <property type="protein sequence ID" value="GCE31447.1"/>
    <property type="molecule type" value="Genomic_DNA"/>
</dbReference>
<evidence type="ECO:0008006" key="6">
    <source>
        <dbReference type="Google" id="ProtNLM"/>
    </source>
</evidence>
<evidence type="ECO:0000313" key="4">
    <source>
        <dbReference type="EMBL" id="GCE31447.1"/>
    </source>
</evidence>
<dbReference type="InterPro" id="IPR022712">
    <property type="entry name" value="Beta_Casp"/>
</dbReference>
<dbReference type="Gene3D" id="3.40.50.10890">
    <property type="match status" value="1"/>
</dbReference>
<gene>
    <name evidence="4" type="ORF">KDA_69310</name>
</gene>
<feature type="domain" description="Metallo-beta-lactamase" evidence="2">
    <location>
        <begin position="13"/>
        <end position="229"/>
    </location>
</feature>
<dbReference type="SMART" id="SM01027">
    <property type="entry name" value="Beta-Casp"/>
    <property type="match status" value="1"/>
</dbReference>
<dbReference type="PANTHER" id="PTHR11203">
    <property type="entry name" value="CLEAVAGE AND POLYADENYLATION SPECIFICITY FACTOR FAMILY MEMBER"/>
    <property type="match status" value="1"/>
</dbReference>
<accession>A0A402BJC7</accession>
<dbReference type="SMART" id="SM00849">
    <property type="entry name" value="Lactamase_B"/>
    <property type="match status" value="1"/>
</dbReference>
<name>A0A402BJC7_9CHLR</name>
<dbReference type="AlphaFoldDB" id="A0A402BJC7"/>
<dbReference type="Pfam" id="PF10996">
    <property type="entry name" value="Beta-Casp"/>
    <property type="match status" value="1"/>
</dbReference>
<proteinExistence type="predicted"/>
<dbReference type="GO" id="GO:0004521">
    <property type="term" value="F:RNA endonuclease activity"/>
    <property type="evidence" value="ECO:0007669"/>
    <property type="project" value="TreeGrafter"/>
</dbReference>
<sequence length="798" mass="88290">MEMTFLGGASEVGGSSTLLKVAGRYLLIDGGMRPAARDGQSRIPELSLLAATPPEALLITHAHIDHTGALPLIASIYPHIPIYVTESTRVLTEILLRDAVRIMKQEGLHPDGETPLYNKDQVDALLSRMRPIGFRQSFTPIASAPEIRVHYLPAGHILGAGILYFDTPEGSLLHTGDISVTDQRSIQGLDLSSLPHADIMICEGTYGNRNHSNRRKEERTFAEAVQQTLMRNGRVLCPAFAVGRAQEIVLILKSYRSSGLIPPVPIYLDGMVRSVCLAYQHQIHDLHPNVQRYIKNARRPLFVDPDLHIFAVRSQERAALIASKQPAIIISSSGMLSGGASPLYAATIAKREQDALLLTGYQDEESPGAALLHARRGHPVQIGSQTVQLACKVEKYNLAGHADSKQISQVVTKVAPHVLILVHGAPDALAALEQRFRDLRVEIPVVGSKLTFVQPSSRHFSPSPQEQAVVPSADDASSLDMPVLTAQTSAPAIISLWMLAKKLGPLRFWSVVELGQAYYGVAYRPSLRPVIEQLFKYDTSAYFKRSRIGSQSIYQPCETVMGRSLISDEEILAIQLAAPLSPPGPSATNPCAGAVAIVQGQKNSVPYLALILSSTYNSRIHMVTDSWKAAPRSLSLLQLLPDVQRYEWLGLPDETIQVRLKQWRQALNQVWVDLFSWWRRCHAQSFSFASLCQDLNLCLEDERLAWGLELLLHGSLLFRRDGETWLPLAEERVYRDAGFAQHLRLLDAGKDSAVLVNNRSGWLTGRSNWRLFEVRWHELETATAQPAQIRASSIHLID</sequence>
<dbReference type="Proteomes" id="UP000287171">
    <property type="component" value="Unassembled WGS sequence"/>
</dbReference>
<dbReference type="InterPro" id="IPR050698">
    <property type="entry name" value="MBL"/>
</dbReference>
<keyword evidence="1" id="KW-0378">Hydrolase</keyword>
<dbReference type="SUPFAM" id="SSF56281">
    <property type="entry name" value="Metallo-hydrolase/oxidoreductase"/>
    <property type="match status" value="1"/>
</dbReference>
<dbReference type="Pfam" id="PF07521">
    <property type="entry name" value="RMMBL"/>
    <property type="match status" value="1"/>
</dbReference>
<organism evidence="4 5">
    <name type="scientific">Dictyobacter alpinus</name>
    <dbReference type="NCBI Taxonomy" id="2014873"/>
    <lineage>
        <taxon>Bacteria</taxon>
        <taxon>Bacillati</taxon>
        <taxon>Chloroflexota</taxon>
        <taxon>Ktedonobacteria</taxon>
        <taxon>Ktedonobacterales</taxon>
        <taxon>Dictyobacteraceae</taxon>
        <taxon>Dictyobacter</taxon>
    </lineage>
</organism>
<dbReference type="Gene3D" id="3.60.15.10">
    <property type="entry name" value="Ribonuclease Z/Hydroxyacylglutathione hydrolase-like"/>
    <property type="match status" value="1"/>
</dbReference>
<dbReference type="CDD" id="cd16295">
    <property type="entry name" value="TTHA0252-CPSF-like_MBL-fold"/>
    <property type="match status" value="1"/>
</dbReference>
<evidence type="ECO:0000313" key="5">
    <source>
        <dbReference type="Proteomes" id="UP000287171"/>
    </source>
</evidence>
<evidence type="ECO:0000256" key="1">
    <source>
        <dbReference type="ARBA" id="ARBA00022801"/>
    </source>
</evidence>
<dbReference type="Pfam" id="PF00753">
    <property type="entry name" value="Lactamase_B"/>
    <property type="match status" value="1"/>
</dbReference>
<dbReference type="GO" id="GO:0016787">
    <property type="term" value="F:hydrolase activity"/>
    <property type="evidence" value="ECO:0007669"/>
    <property type="project" value="UniProtKB-KW"/>
</dbReference>
<reference evidence="5" key="1">
    <citation type="submission" date="2018-12" db="EMBL/GenBank/DDBJ databases">
        <title>Tengunoibacter tsumagoiensis gen. nov., sp. nov., Dictyobacter kobayashii sp. nov., D. alpinus sp. nov., and D. joshuensis sp. nov. and description of Dictyobacteraceae fam. nov. within the order Ktedonobacterales isolated from Tengu-no-mugimeshi.</title>
        <authorList>
            <person name="Wang C.M."/>
            <person name="Zheng Y."/>
            <person name="Sakai Y."/>
            <person name="Toyoda A."/>
            <person name="Minakuchi Y."/>
            <person name="Abe K."/>
            <person name="Yokota A."/>
            <person name="Yabe S."/>
        </authorList>
    </citation>
    <scope>NUCLEOTIDE SEQUENCE [LARGE SCALE GENOMIC DNA]</scope>
    <source>
        <strain evidence="5">Uno16</strain>
    </source>
</reference>
<dbReference type="InterPro" id="IPR036866">
    <property type="entry name" value="RibonucZ/Hydroxyglut_hydro"/>
</dbReference>
<evidence type="ECO:0000259" key="3">
    <source>
        <dbReference type="SMART" id="SM01027"/>
    </source>
</evidence>
<dbReference type="PANTHER" id="PTHR11203:SF37">
    <property type="entry name" value="INTEGRATOR COMPLEX SUBUNIT 11"/>
    <property type="match status" value="1"/>
</dbReference>
<dbReference type="InterPro" id="IPR001279">
    <property type="entry name" value="Metallo-B-lactamas"/>
</dbReference>
<comment type="caution">
    <text evidence="4">The sequence shown here is derived from an EMBL/GenBank/DDBJ whole genome shotgun (WGS) entry which is preliminary data.</text>
</comment>
<dbReference type="OrthoDB" id="9803916at2"/>
<keyword evidence="5" id="KW-1185">Reference proteome</keyword>
<evidence type="ECO:0000259" key="2">
    <source>
        <dbReference type="SMART" id="SM00849"/>
    </source>
</evidence>